<sequence>MQSADNKQALFWNDLPSEVILDIVAGAGEFDFAMLRNLQLVDRRLHHILKTYERSLCRGYAINQLLHIIPCFPDLISPQCGTCRNVGCASGLSFSLLAEVQRRANALITLRRDVFKLAPVCCCLHVWYKMFKAGILLLYRLQERSTYDDKVAFITSMPLEALASIFITLAQSVRAAQMGGSGLIHRDSHRDDPEARSDIHLVFEDTILLIGPEFVMDTLDHDKRAEHALECQYSRLESSQMLNEDGTPPRKSLISQLKRAFATQAGCRIGEVMSKAMSLTQTRPLRDMGDADVVSLVRFDDRKAE</sequence>
<reference evidence="1 4" key="3">
    <citation type="submission" date="2024-02" db="EMBL/GenBank/DDBJ databases">
        <title>De novo assembly and annotation of 12 fungi associated with fruit tree decline syndrome in Ontario, Canada.</title>
        <authorList>
            <person name="Sulman M."/>
            <person name="Ellouze W."/>
            <person name="Ilyukhin E."/>
        </authorList>
    </citation>
    <scope>NUCLEOTIDE SEQUENCE [LARGE SCALE GENOMIC DNA]</scope>
    <source>
        <strain evidence="1 4">FDS-637</strain>
    </source>
</reference>
<dbReference type="RefSeq" id="XP_066633876.1">
    <property type="nucleotide sequence ID" value="XM_066775995.1"/>
</dbReference>
<name>A0A0G2EML3_9PEZI</name>
<reference evidence="2 3" key="1">
    <citation type="submission" date="2015-03" db="EMBL/GenBank/DDBJ databases">
        <authorList>
            <person name="Morales-Cruz A."/>
            <person name="Amrine K.C."/>
            <person name="Cantu D."/>
        </authorList>
    </citation>
    <scope>NUCLEOTIDE SEQUENCE [LARGE SCALE GENOMIC DNA]</scope>
    <source>
        <strain evidence="2">DS831</strain>
    </source>
</reference>
<evidence type="ECO:0000313" key="2">
    <source>
        <dbReference type="EMBL" id="KKY24002.1"/>
    </source>
</evidence>
<organism evidence="2 3">
    <name type="scientific">Diplodia seriata</name>
    <dbReference type="NCBI Taxonomy" id="420778"/>
    <lineage>
        <taxon>Eukaryota</taxon>
        <taxon>Fungi</taxon>
        <taxon>Dikarya</taxon>
        <taxon>Ascomycota</taxon>
        <taxon>Pezizomycotina</taxon>
        <taxon>Dothideomycetes</taxon>
        <taxon>Dothideomycetes incertae sedis</taxon>
        <taxon>Botryosphaeriales</taxon>
        <taxon>Botryosphaeriaceae</taxon>
        <taxon>Diplodia</taxon>
    </lineage>
</organism>
<keyword evidence="4" id="KW-1185">Reference proteome</keyword>
<dbReference type="Proteomes" id="UP000034182">
    <property type="component" value="Unassembled WGS sequence"/>
</dbReference>
<dbReference type="Proteomes" id="UP001430584">
    <property type="component" value="Unassembled WGS sequence"/>
</dbReference>
<dbReference type="EMBL" id="LAQI01000063">
    <property type="protein sequence ID" value="KKY24002.1"/>
    <property type="molecule type" value="Genomic_DNA"/>
</dbReference>
<dbReference type="GeneID" id="92008624"/>
<protein>
    <recommendedName>
        <fullName evidence="5">F-box domain-containing protein</fullName>
    </recommendedName>
</protein>
<evidence type="ECO:0008006" key="5">
    <source>
        <dbReference type="Google" id="ProtNLM"/>
    </source>
</evidence>
<reference evidence="2 3" key="2">
    <citation type="submission" date="2015-05" db="EMBL/GenBank/DDBJ databases">
        <title>Distinctive expansion of gene families associated with plant cell wall degradation and secondary metabolism in the genomes of grapevine trunk pathogens.</title>
        <authorList>
            <person name="Lawrence D.P."/>
            <person name="Travadon R."/>
            <person name="Rolshausen P.E."/>
            <person name="Baumgartner K."/>
        </authorList>
    </citation>
    <scope>NUCLEOTIDE SEQUENCE [LARGE SCALE GENOMIC DNA]</scope>
    <source>
        <strain evidence="2">DS831</strain>
    </source>
</reference>
<proteinExistence type="predicted"/>
<dbReference type="AlphaFoldDB" id="A0A0G2EML3"/>
<gene>
    <name evidence="1" type="ORF">SLS55_004539</name>
    <name evidence="2" type="ORF">UCDDS831_g02657</name>
</gene>
<evidence type="ECO:0000313" key="4">
    <source>
        <dbReference type="Proteomes" id="UP001430584"/>
    </source>
</evidence>
<evidence type="ECO:0000313" key="1">
    <source>
        <dbReference type="EMBL" id="KAL0260847.1"/>
    </source>
</evidence>
<evidence type="ECO:0000313" key="3">
    <source>
        <dbReference type="Proteomes" id="UP000034182"/>
    </source>
</evidence>
<accession>A0A0G2EML3</accession>
<dbReference type="EMBL" id="JAJVCZ030000004">
    <property type="protein sequence ID" value="KAL0260847.1"/>
    <property type="molecule type" value="Genomic_DNA"/>
</dbReference>
<comment type="caution">
    <text evidence="2">The sequence shown here is derived from an EMBL/GenBank/DDBJ whole genome shotgun (WGS) entry which is preliminary data.</text>
</comment>